<comment type="caution">
    <text evidence="10">The sequence shown here is derived from an EMBL/GenBank/DDBJ whole genome shotgun (WGS) entry which is preliminary data.</text>
</comment>
<keyword evidence="4" id="KW-0496">Mitochondrion</keyword>
<keyword evidence="5" id="KW-0472">Membrane</keyword>
<evidence type="ECO:0000259" key="9">
    <source>
        <dbReference type="Pfam" id="PF10502"/>
    </source>
</evidence>
<dbReference type="GO" id="GO:0006465">
    <property type="term" value="P:signal peptide processing"/>
    <property type="evidence" value="ECO:0007669"/>
    <property type="project" value="InterPro"/>
</dbReference>
<dbReference type="CDD" id="cd06530">
    <property type="entry name" value="S26_SPase_I"/>
    <property type="match status" value="1"/>
</dbReference>
<sequence length="200" mass="22750">MGSRFWQRYKNSPLATELLDRAAYFTKAVAAIYIVRENLVEFTVCVGPSMMPTFNPRGDVALLEHVSVWSGHVKAGDVVLARSMQNPRHMVCKRVLALEGGTVFVPSSTKLGLGKTVTVPRGHVWLQGDNFSNSTDSRHYGPVPYAMLRGRVFLKVWPIREAGRVRNKLPPWQEAEMQRQQQQQQQQHKFQEALRRGPPR</sequence>
<reference evidence="10" key="2">
    <citation type="submission" date="2020-11" db="EMBL/GenBank/DDBJ databases">
        <authorList>
            <person name="Cecchin M."/>
            <person name="Marcolungo L."/>
            <person name="Rossato M."/>
            <person name="Girolomoni L."/>
            <person name="Cosentino E."/>
            <person name="Cuine S."/>
            <person name="Li-Beisson Y."/>
            <person name="Delledonne M."/>
            <person name="Ballottari M."/>
        </authorList>
    </citation>
    <scope>NUCLEOTIDE SEQUENCE</scope>
    <source>
        <strain evidence="10">211/11P</strain>
        <tissue evidence="10">Whole cell</tissue>
    </source>
</reference>
<dbReference type="InterPro" id="IPR052064">
    <property type="entry name" value="Mito_IMP1_subunit"/>
</dbReference>
<dbReference type="InterPro" id="IPR036286">
    <property type="entry name" value="LexA/Signal_pep-like_sf"/>
</dbReference>
<evidence type="ECO:0000313" key="10">
    <source>
        <dbReference type="EMBL" id="KAI3424770.1"/>
    </source>
</evidence>
<dbReference type="Proteomes" id="UP001055712">
    <property type="component" value="Unassembled WGS sequence"/>
</dbReference>
<keyword evidence="11" id="KW-1185">Reference proteome</keyword>
<feature type="compositionally biased region" description="Low complexity" evidence="8">
    <location>
        <begin position="178"/>
        <end position="187"/>
    </location>
</feature>
<feature type="active site" evidence="7">
    <location>
        <position position="93"/>
    </location>
</feature>
<organism evidence="10 11">
    <name type="scientific">Chlorella vulgaris</name>
    <name type="common">Green alga</name>
    <dbReference type="NCBI Taxonomy" id="3077"/>
    <lineage>
        <taxon>Eukaryota</taxon>
        <taxon>Viridiplantae</taxon>
        <taxon>Chlorophyta</taxon>
        <taxon>core chlorophytes</taxon>
        <taxon>Trebouxiophyceae</taxon>
        <taxon>Chlorellales</taxon>
        <taxon>Chlorellaceae</taxon>
        <taxon>Chlorella clade</taxon>
        <taxon>Chlorella</taxon>
    </lineage>
</organism>
<dbReference type="Gene3D" id="2.10.109.10">
    <property type="entry name" value="Umud Fragment, subunit A"/>
    <property type="match status" value="1"/>
</dbReference>
<protein>
    <recommendedName>
        <fullName evidence="9">Peptidase S26 domain-containing protein</fullName>
    </recommendedName>
</protein>
<gene>
    <name evidence="10" type="ORF">D9Q98_008158</name>
</gene>
<evidence type="ECO:0000256" key="6">
    <source>
        <dbReference type="ARBA" id="ARBA00038445"/>
    </source>
</evidence>
<keyword evidence="3" id="KW-0378">Hydrolase</keyword>
<dbReference type="PANTHER" id="PTHR12383">
    <property type="entry name" value="PROTEASE FAMILY S26 MITOCHONDRIAL INNER MEMBRANE PROTEASE-RELATED"/>
    <property type="match status" value="1"/>
</dbReference>
<dbReference type="EMBL" id="SIDB01000012">
    <property type="protein sequence ID" value="KAI3424770.1"/>
    <property type="molecule type" value="Genomic_DNA"/>
</dbReference>
<evidence type="ECO:0000256" key="5">
    <source>
        <dbReference type="ARBA" id="ARBA00023136"/>
    </source>
</evidence>
<evidence type="ECO:0000256" key="7">
    <source>
        <dbReference type="PIRSR" id="PIRSR600223-1"/>
    </source>
</evidence>
<dbReference type="SUPFAM" id="SSF51306">
    <property type="entry name" value="LexA/Signal peptidase"/>
    <property type="match status" value="1"/>
</dbReference>
<comment type="similarity">
    <text evidence="6">Belongs to the peptidase S26 family. IMP1 subfamily.</text>
</comment>
<feature type="active site" evidence="7">
    <location>
        <position position="49"/>
    </location>
</feature>
<dbReference type="GO" id="GO:0004252">
    <property type="term" value="F:serine-type endopeptidase activity"/>
    <property type="evidence" value="ECO:0007669"/>
    <property type="project" value="InterPro"/>
</dbReference>
<evidence type="ECO:0000256" key="1">
    <source>
        <dbReference type="ARBA" id="ARBA00004273"/>
    </source>
</evidence>
<accession>A0A9D4TG71</accession>
<name>A0A9D4TG71_CHLVU</name>
<feature type="compositionally biased region" description="Basic and acidic residues" evidence="8">
    <location>
        <begin position="189"/>
        <end position="200"/>
    </location>
</feature>
<dbReference type="OrthoDB" id="308440at2759"/>
<feature type="region of interest" description="Disordered" evidence="8">
    <location>
        <begin position="173"/>
        <end position="200"/>
    </location>
</feature>
<evidence type="ECO:0000256" key="2">
    <source>
        <dbReference type="ARBA" id="ARBA00022792"/>
    </source>
</evidence>
<evidence type="ECO:0000256" key="8">
    <source>
        <dbReference type="SAM" id="MobiDB-lite"/>
    </source>
</evidence>
<comment type="subcellular location">
    <subcellularLocation>
        <location evidence="1">Mitochondrion inner membrane</location>
    </subcellularLocation>
</comment>
<evidence type="ECO:0000256" key="4">
    <source>
        <dbReference type="ARBA" id="ARBA00023128"/>
    </source>
</evidence>
<dbReference type="InterPro" id="IPR019533">
    <property type="entry name" value="Peptidase_S26"/>
</dbReference>
<dbReference type="InterPro" id="IPR000223">
    <property type="entry name" value="Pept_S26A_signal_pept_1"/>
</dbReference>
<dbReference type="GO" id="GO:0006627">
    <property type="term" value="P:protein processing involved in protein targeting to mitochondrion"/>
    <property type="evidence" value="ECO:0007669"/>
    <property type="project" value="TreeGrafter"/>
</dbReference>
<dbReference type="PANTHER" id="PTHR12383:SF16">
    <property type="entry name" value="MITOCHONDRIAL INNER MEMBRANE PROTEASE SUBUNIT 1"/>
    <property type="match status" value="1"/>
</dbReference>
<proteinExistence type="inferred from homology"/>
<reference evidence="10" key="1">
    <citation type="journal article" date="2019" name="Plant J.">
        <title>Chlorella vulgaris genome assembly and annotation reveals the molecular basis for metabolic acclimation to high light conditions.</title>
        <authorList>
            <person name="Cecchin M."/>
            <person name="Marcolungo L."/>
            <person name="Rossato M."/>
            <person name="Girolomoni L."/>
            <person name="Cosentino E."/>
            <person name="Cuine S."/>
            <person name="Li-Beisson Y."/>
            <person name="Delledonne M."/>
            <person name="Ballottari M."/>
        </authorList>
    </citation>
    <scope>NUCLEOTIDE SEQUENCE</scope>
    <source>
        <strain evidence="10">211/11P</strain>
    </source>
</reference>
<evidence type="ECO:0000313" key="11">
    <source>
        <dbReference type="Proteomes" id="UP001055712"/>
    </source>
</evidence>
<feature type="domain" description="Peptidase S26" evidence="9">
    <location>
        <begin position="116"/>
        <end position="157"/>
    </location>
</feature>
<feature type="domain" description="Peptidase S26" evidence="9">
    <location>
        <begin position="24"/>
        <end position="104"/>
    </location>
</feature>
<dbReference type="PRINTS" id="PR00727">
    <property type="entry name" value="LEADERPTASE"/>
</dbReference>
<dbReference type="GO" id="GO:0042720">
    <property type="term" value="C:mitochondrial inner membrane peptidase complex"/>
    <property type="evidence" value="ECO:0007669"/>
    <property type="project" value="TreeGrafter"/>
</dbReference>
<keyword evidence="2" id="KW-0999">Mitochondrion inner membrane</keyword>
<dbReference type="Pfam" id="PF10502">
    <property type="entry name" value="Peptidase_S26"/>
    <property type="match status" value="2"/>
</dbReference>
<evidence type="ECO:0000256" key="3">
    <source>
        <dbReference type="ARBA" id="ARBA00022801"/>
    </source>
</evidence>
<dbReference type="AlphaFoldDB" id="A0A9D4TG71"/>